<comment type="caution">
    <text evidence="3">The sequence shown here is derived from an EMBL/GenBank/DDBJ whole genome shotgun (WGS) entry which is preliminary data.</text>
</comment>
<evidence type="ECO:0000313" key="3">
    <source>
        <dbReference type="EMBL" id="MFD1635426.1"/>
    </source>
</evidence>
<gene>
    <name evidence="3" type="ORF">ACFSBJ_17050</name>
</gene>
<name>A0ABD6D2H0_9EURY</name>
<protein>
    <recommendedName>
        <fullName evidence="2">Gene product 88 domain-containing protein</fullName>
    </recommendedName>
</protein>
<dbReference type="AlphaFoldDB" id="A0ABD6D2H0"/>
<proteinExistence type="predicted"/>
<dbReference type="RefSeq" id="WP_256407086.1">
    <property type="nucleotide sequence ID" value="NZ_CP187154.1"/>
</dbReference>
<feature type="domain" description="Gene product 88" evidence="2">
    <location>
        <begin position="97"/>
        <end position="198"/>
    </location>
</feature>
<evidence type="ECO:0000313" key="4">
    <source>
        <dbReference type="Proteomes" id="UP001597075"/>
    </source>
</evidence>
<reference evidence="3 4" key="1">
    <citation type="journal article" date="2019" name="Int. J. Syst. Evol. Microbiol.">
        <title>The Global Catalogue of Microorganisms (GCM) 10K type strain sequencing project: providing services to taxonomists for standard genome sequencing and annotation.</title>
        <authorList>
            <consortium name="The Broad Institute Genomics Platform"/>
            <consortium name="The Broad Institute Genome Sequencing Center for Infectious Disease"/>
            <person name="Wu L."/>
            <person name="Ma J."/>
        </authorList>
    </citation>
    <scope>NUCLEOTIDE SEQUENCE [LARGE SCALE GENOMIC DNA]</scope>
    <source>
        <strain evidence="3 4">CGMCC 1.10594</strain>
    </source>
</reference>
<dbReference type="EMBL" id="JBHUDL010000032">
    <property type="protein sequence ID" value="MFD1635426.1"/>
    <property type="molecule type" value="Genomic_DNA"/>
</dbReference>
<feature type="region of interest" description="Disordered" evidence="1">
    <location>
        <begin position="1"/>
        <end position="24"/>
    </location>
</feature>
<keyword evidence="4" id="KW-1185">Reference proteome</keyword>
<sequence>MSVQSRIGTFGPGQGPAAKRPPERFDDDELEHHIAPNCIYDFDVDQVNGIHKLRQRIHETVFADDPAEKWSWILGDHFTMGNKKVAKEVAIYNFGGAAHDCLNLGTEHCQVDAANCYAVRTEDNYPHPLDARRRELIIWDHLDPQTFADAFRHWHGRKRNEVTALRLNESGDFRHRHDLFKVDQVARLLDDIVDVYTYSSSDWLPWHKIDHIVVNRSNQRKDFGARRFEVVDDVSDIPDGGIRCPHDVSDGEIKCGSCRLCLEEDAGDVYVKNFYADEE</sequence>
<organism evidence="3 4">
    <name type="scientific">Haloplanus ruber</name>
    <dbReference type="NCBI Taxonomy" id="869892"/>
    <lineage>
        <taxon>Archaea</taxon>
        <taxon>Methanobacteriati</taxon>
        <taxon>Methanobacteriota</taxon>
        <taxon>Stenosarchaea group</taxon>
        <taxon>Halobacteria</taxon>
        <taxon>Halobacteriales</taxon>
        <taxon>Haloferacaceae</taxon>
        <taxon>Haloplanus</taxon>
    </lineage>
</organism>
<dbReference type="InterPro" id="IPR020290">
    <property type="entry name" value="Gp88"/>
</dbReference>
<dbReference type="Pfam" id="PF17338">
    <property type="entry name" value="GP88"/>
    <property type="match status" value="1"/>
</dbReference>
<accession>A0ABD6D2H0</accession>
<evidence type="ECO:0000256" key="1">
    <source>
        <dbReference type="SAM" id="MobiDB-lite"/>
    </source>
</evidence>
<evidence type="ECO:0000259" key="2">
    <source>
        <dbReference type="Pfam" id="PF17338"/>
    </source>
</evidence>
<dbReference type="Proteomes" id="UP001597075">
    <property type="component" value="Unassembled WGS sequence"/>
</dbReference>